<gene>
    <name evidence="1" type="ORF">ACFPXP_05680</name>
</gene>
<dbReference type="Proteomes" id="UP001596250">
    <property type="component" value="Unassembled WGS sequence"/>
</dbReference>
<name>A0ABW1ILG0_9BACL</name>
<accession>A0ABW1ILG0</accession>
<protein>
    <submittedName>
        <fullName evidence="1">Uncharacterized protein</fullName>
    </submittedName>
</protein>
<sequence>MLRGEINHHVVEPYVKRRMPGSVKGWLYDVGPYRAFVPSLDGKLIYGECPSLLLGQREELRFGEKAGGRLAKALFVLLVGKLRRYRPITAQNAAASMVASAQRKKQGVHVYESDEMTRMGQGSRLHR</sequence>
<dbReference type="EMBL" id="JBHSQV010000034">
    <property type="protein sequence ID" value="MFC5985921.1"/>
    <property type="molecule type" value="Genomic_DNA"/>
</dbReference>
<keyword evidence="2" id="KW-1185">Reference proteome</keyword>
<organism evidence="1 2">
    <name type="scientific">Marinicrinis lubricantis</name>
    <dbReference type="NCBI Taxonomy" id="2086470"/>
    <lineage>
        <taxon>Bacteria</taxon>
        <taxon>Bacillati</taxon>
        <taxon>Bacillota</taxon>
        <taxon>Bacilli</taxon>
        <taxon>Bacillales</taxon>
        <taxon>Paenibacillaceae</taxon>
    </lineage>
</organism>
<dbReference type="RefSeq" id="WP_379893216.1">
    <property type="nucleotide sequence ID" value="NZ_CBCSCT010000019.1"/>
</dbReference>
<evidence type="ECO:0000313" key="2">
    <source>
        <dbReference type="Proteomes" id="UP001596250"/>
    </source>
</evidence>
<evidence type="ECO:0000313" key="1">
    <source>
        <dbReference type="EMBL" id="MFC5985921.1"/>
    </source>
</evidence>
<proteinExistence type="predicted"/>
<dbReference type="Gene3D" id="3.40.50.720">
    <property type="entry name" value="NAD(P)-binding Rossmann-like Domain"/>
    <property type="match status" value="1"/>
</dbReference>
<reference evidence="2" key="1">
    <citation type="journal article" date="2019" name="Int. J. Syst. Evol. Microbiol.">
        <title>The Global Catalogue of Microorganisms (GCM) 10K type strain sequencing project: providing services to taxonomists for standard genome sequencing and annotation.</title>
        <authorList>
            <consortium name="The Broad Institute Genomics Platform"/>
            <consortium name="The Broad Institute Genome Sequencing Center for Infectious Disease"/>
            <person name="Wu L."/>
            <person name="Ma J."/>
        </authorList>
    </citation>
    <scope>NUCLEOTIDE SEQUENCE [LARGE SCALE GENOMIC DNA]</scope>
    <source>
        <strain evidence="2">CCM 8749</strain>
    </source>
</reference>
<comment type="caution">
    <text evidence="1">The sequence shown here is derived from an EMBL/GenBank/DDBJ whole genome shotgun (WGS) entry which is preliminary data.</text>
</comment>